<evidence type="ECO:0000256" key="2">
    <source>
        <dbReference type="ARBA" id="ARBA00022723"/>
    </source>
</evidence>
<organism evidence="13">
    <name type="scientific">Octopus bimaculoides</name>
    <name type="common">California two-spotted octopus</name>
    <dbReference type="NCBI Taxonomy" id="37653"/>
    <lineage>
        <taxon>Eukaryota</taxon>
        <taxon>Metazoa</taxon>
        <taxon>Spiralia</taxon>
        <taxon>Lophotrochozoa</taxon>
        <taxon>Mollusca</taxon>
        <taxon>Cephalopoda</taxon>
        <taxon>Coleoidea</taxon>
        <taxon>Octopodiformes</taxon>
        <taxon>Octopoda</taxon>
        <taxon>Incirrata</taxon>
        <taxon>Octopodidae</taxon>
        <taxon>Octopus</taxon>
    </lineage>
</organism>
<feature type="domain" description="C2H2-type" evidence="12">
    <location>
        <begin position="12"/>
        <end position="39"/>
    </location>
</feature>
<dbReference type="InterPro" id="IPR036236">
    <property type="entry name" value="Znf_C2H2_sf"/>
</dbReference>
<dbReference type="GO" id="GO:0008270">
    <property type="term" value="F:zinc ion binding"/>
    <property type="evidence" value="ECO:0007669"/>
    <property type="project" value="UniProtKB-KW"/>
</dbReference>
<gene>
    <name evidence="13" type="ORF">OCBIM_22034040mg</name>
</gene>
<feature type="domain" description="C2H2-type" evidence="12">
    <location>
        <begin position="97"/>
        <end position="124"/>
    </location>
</feature>
<evidence type="ECO:0000256" key="1">
    <source>
        <dbReference type="ARBA" id="ARBA00004123"/>
    </source>
</evidence>
<accession>A0A0L8I580</accession>
<keyword evidence="2" id="KW-0479">Metal-binding</keyword>
<keyword evidence="9" id="KW-0539">Nucleus</keyword>
<keyword evidence="4 10" id="KW-0863">Zinc-finger</keyword>
<keyword evidence="6" id="KW-0805">Transcription regulation</keyword>
<dbReference type="Pfam" id="PF00096">
    <property type="entry name" value="zf-C2H2"/>
    <property type="match status" value="4"/>
</dbReference>
<feature type="domain" description="C2H2-type" evidence="12">
    <location>
        <begin position="165"/>
        <end position="192"/>
    </location>
</feature>
<dbReference type="PROSITE" id="PS50157">
    <property type="entry name" value="ZINC_FINGER_C2H2_2"/>
    <property type="match status" value="5"/>
</dbReference>
<dbReference type="SUPFAM" id="SSF57667">
    <property type="entry name" value="beta-beta-alpha zinc fingers"/>
    <property type="match status" value="3"/>
</dbReference>
<dbReference type="EMBL" id="KQ416508">
    <property type="protein sequence ID" value="KOF96666.1"/>
    <property type="molecule type" value="Genomic_DNA"/>
</dbReference>
<evidence type="ECO:0000256" key="3">
    <source>
        <dbReference type="ARBA" id="ARBA00022737"/>
    </source>
</evidence>
<keyword evidence="7" id="KW-0238">DNA-binding</keyword>
<evidence type="ECO:0000256" key="8">
    <source>
        <dbReference type="ARBA" id="ARBA00023163"/>
    </source>
</evidence>
<protein>
    <recommendedName>
        <fullName evidence="12">C2H2-type domain-containing protein</fullName>
    </recommendedName>
</protein>
<dbReference type="OrthoDB" id="8117402at2759"/>
<dbReference type="FunFam" id="3.30.160.60:FF:002402">
    <property type="entry name" value="Zinc finger protein 347"/>
    <property type="match status" value="1"/>
</dbReference>
<evidence type="ECO:0000256" key="7">
    <source>
        <dbReference type="ARBA" id="ARBA00023125"/>
    </source>
</evidence>
<evidence type="ECO:0000256" key="5">
    <source>
        <dbReference type="ARBA" id="ARBA00022833"/>
    </source>
</evidence>
<evidence type="ECO:0000256" key="6">
    <source>
        <dbReference type="ARBA" id="ARBA00023015"/>
    </source>
</evidence>
<feature type="domain" description="C2H2-type" evidence="12">
    <location>
        <begin position="193"/>
        <end position="220"/>
    </location>
</feature>
<dbReference type="PANTHER" id="PTHR16515">
    <property type="entry name" value="PR DOMAIN ZINC FINGER PROTEIN"/>
    <property type="match status" value="1"/>
</dbReference>
<keyword evidence="5" id="KW-0862">Zinc</keyword>
<dbReference type="GO" id="GO:0010468">
    <property type="term" value="P:regulation of gene expression"/>
    <property type="evidence" value="ECO:0007669"/>
    <property type="project" value="TreeGrafter"/>
</dbReference>
<dbReference type="PROSITE" id="PS00028">
    <property type="entry name" value="ZINC_FINGER_C2H2_1"/>
    <property type="match status" value="5"/>
</dbReference>
<feature type="region of interest" description="Disordered" evidence="11">
    <location>
        <begin position="32"/>
        <end position="77"/>
    </location>
</feature>
<dbReference type="GO" id="GO:0005634">
    <property type="term" value="C:nucleus"/>
    <property type="evidence" value="ECO:0007669"/>
    <property type="project" value="UniProtKB-SubCell"/>
</dbReference>
<evidence type="ECO:0000256" key="11">
    <source>
        <dbReference type="SAM" id="MobiDB-lite"/>
    </source>
</evidence>
<evidence type="ECO:0000256" key="9">
    <source>
        <dbReference type="ARBA" id="ARBA00023242"/>
    </source>
</evidence>
<dbReference type="SMART" id="SM00355">
    <property type="entry name" value="ZnF_C2H2"/>
    <property type="match status" value="5"/>
</dbReference>
<dbReference type="FunFam" id="3.30.160.60:FF:000325">
    <property type="entry name" value="ZFP90 zinc finger protein"/>
    <property type="match status" value="1"/>
</dbReference>
<evidence type="ECO:0000259" key="12">
    <source>
        <dbReference type="PROSITE" id="PS50157"/>
    </source>
</evidence>
<reference evidence="13" key="1">
    <citation type="submission" date="2015-07" db="EMBL/GenBank/DDBJ databases">
        <title>MeaNS - Measles Nucleotide Surveillance Program.</title>
        <authorList>
            <person name="Tran T."/>
            <person name="Druce J."/>
        </authorList>
    </citation>
    <scope>NUCLEOTIDE SEQUENCE</scope>
    <source>
        <strain evidence="13">UCB-OBI-ISO-001</strain>
        <tissue evidence="13">Gonad</tissue>
    </source>
</reference>
<evidence type="ECO:0000313" key="13">
    <source>
        <dbReference type="EMBL" id="KOF96666.1"/>
    </source>
</evidence>
<dbReference type="AlphaFoldDB" id="A0A0L8I580"/>
<dbReference type="GO" id="GO:0003677">
    <property type="term" value="F:DNA binding"/>
    <property type="evidence" value="ECO:0007669"/>
    <property type="project" value="UniProtKB-KW"/>
</dbReference>
<evidence type="ECO:0000256" key="10">
    <source>
        <dbReference type="PROSITE-ProRule" id="PRU00042"/>
    </source>
</evidence>
<feature type="compositionally biased region" description="Polar residues" evidence="11">
    <location>
        <begin position="47"/>
        <end position="61"/>
    </location>
</feature>
<feature type="domain" description="C2H2-type" evidence="12">
    <location>
        <begin position="137"/>
        <end position="164"/>
    </location>
</feature>
<dbReference type="FunFam" id="3.30.160.60:FF:000290">
    <property type="entry name" value="Zinc finger protein 697 isoform X1"/>
    <property type="match status" value="1"/>
</dbReference>
<evidence type="ECO:0000256" key="4">
    <source>
        <dbReference type="ARBA" id="ARBA00022771"/>
    </source>
</evidence>
<dbReference type="InterPro" id="IPR013087">
    <property type="entry name" value="Znf_C2H2_type"/>
</dbReference>
<dbReference type="InterPro" id="IPR050331">
    <property type="entry name" value="Zinc_finger"/>
</dbReference>
<proteinExistence type="predicted"/>
<keyword evidence="3" id="KW-0677">Repeat</keyword>
<name>A0A0L8I580_OCTBM</name>
<sequence>MRRTFAKKVKPFNCGFCNKGFLLESSLRNHEQSHLHNPAPEPPVVNQAPTMMSTPVNQHNHPNPEREANSDQMSQQVPHQVPAQSTVSLDPKATKAFACGICGKLFSQQRQMLNHEQTHAHVQTDGTKLMRNSDKLFQCGVCMRVFAHQSTLRNHSRIHTGEKPYQCRYCIRAFAHQSTLRNHERIHTGERPYTCDICHRCFSHQTTLNNHKRTHKNESISLCQL</sequence>
<dbReference type="Gene3D" id="3.30.160.60">
    <property type="entry name" value="Classic Zinc Finger"/>
    <property type="match status" value="5"/>
</dbReference>
<dbReference type="PANTHER" id="PTHR16515:SF49">
    <property type="entry name" value="GASTRULA ZINC FINGER PROTEIN XLCGF49.1-LIKE-RELATED"/>
    <property type="match status" value="1"/>
</dbReference>
<comment type="subcellular location">
    <subcellularLocation>
        <location evidence="1">Nucleus</location>
    </subcellularLocation>
</comment>
<keyword evidence="8" id="KW-0804">Transcription</keyword>